<evidence type="ECO:0000313" key="2">
    <source>
        <dbReference type="Proteomes" id="UP000059680"/>
    </source>
</evidence>
<dbReference type="InParanoid" id="A0A0P0W0A8"/>
<accession>A0A0P0W0A8</accession>
<dbReference type="Gramene" id="Os03t0624700-00">
    <property type="protein sequence ID" value="Os03t0624700-00"/>
    <property type="gene ID" value="Os03g0624700"/>
</dbReference>
<dbReference type="PaxDb" id="39947-A0A0P0W0A8"/>
<dbReference type="AlphaFoldDB" id="A0A0P0W0A8"/>
<organism evidence="1 2">
    <name type="scientific">Oryza sativa subsp. japonica</name>
    <name type="common">Rice</name>
    <dbReference type="NCBI Taxonomy" id="39947"/>
    <lineage>
        <taxon>Eukaryota</taxon>
        <taxon>Viridiplantae</taxon>
        <taxon>Streptophyta</taxon>
        <taxon>Embryophyta</taxon>
        <taxon>Tracheophyta</taxon>
        <taxon>Spermatophyta</taxon>
        <taxon>Magnoliopsida</taxon>
        <taxon>Liliopsida</taxon>
        <taxon>Poales</taxon>
        <taxon>Poaceae</taxon>
        <taxon>BOP clade</taxon>
        <taxon>Oryzoideae</taxon>
        <taxon>Oryzeae</taxon>
        <taxon>Oryzinae</taxon>
        <taxon>Oryza</taxon>
        <taxon>Oryza sativa</taxon>
    </lineage>
</organism>
<protein>
    <submittedName>
        <fullName evidence="1">Os03g0624700 protein</fullName>
    </submittedName>
</protein>
<name>A0A0P0W0A8_ORYSJ</name>
<dbReference type="Proteomes" id="UP000059680">
    <property type="component" value="Chromosome 3"/>
</dbReference>
<reference evidence="1 2" key="3">
    <citation type="journal article" date="2013" name="Rice">
        <title>Improvement of the Oryza sativa Nipponbare reference genome using next generation sequence and optical map data.</title>
        <authorList>
            <person name="Kawahara Y."/>
            <person name="de la Bastide M."/>
            <person name="Hamilton J.P."/>
            <person name="Kanamori H."/>
            <person name="McCombie W.R."/>
            <person name="Ouyang S."/>
            <person name="Schwartz D.C."/>
            <person name="Tanaka T."/>
            <person name="Wu J."/>
            <person name="Zhou S."/>
            <person name="Childs K.L."/>
            <person name="Davidson R.M."/>
            <person name="Lin H."/>
            <person name="Quesada-Ocampo L."/>
            <person name="Vaillancourt B."/>
            <person name="Sakai H."/>
            <person name="Lee S.S."/>
            <person name="Kim J."/>
            <person name="Numa H."/>
            <person name="Itoh T."/>
            <person name="Buell C.R."/>
            <person name="Matsumoto T."/>
        </authorList>
    </citation>
    <scope>NUCLEOTIDE SEQUENCE [LARGE SCALE GENOMIC DNA]</scope>
    <source>
        <strain evidence="2">cv. Nipponbare</strain>
    </source>
</reference>
<reference evidence="2" key="1">
    <citation type="journal article" date="2005" name="Nature">
        <title>The map-based sequence of the rice genome.</title>
        <authorList>
            <consortium name="International rice genome sequencing project (IRGSP)"/>
            <person name="Matsumoto T."/>
            <person name="Wu J."/>
            <person name="Kanamori H."/>
            <person name="Katayose Y."/>
            <person name="Fujisawa M."/>
            <person name="Namiki N."/>
            <person name="Mizuno H."/>
            <person name="Yamamoto K."/>
            <person name="Antonio B.A."/>
            <person name="Baba T."/>
            <person name="Sakata K."/>
            <person name="Nagamura Y."/>
            <person name="Aoki H."/>
            <person name="Arikawa K."/>
            <person name="Arita K."/>
            <person name="Bito T."/>
            <person name="Chiden Y."/>
            <person name="Fujitsuka N."/>
            <person name="Fukunaka R."/>
            <person name="Hamada M."/>
            <person name="Harada C."/>
            <person name="Hayashi A."/>
            <person name="Hijishita S."/>
            <person name="Honda M."/>
            <person name="Hosokawa S."/>
            <person name="Ichikawa Y."/>
            <person name="Idonuma A."/>
            <person name="Iijima M."/>
            <person name="Ikeda M."/>
            <person name="Ikeno M."/>
            <person name="Ito K."/>
            <person name="Ito S."/>
            <person name="Ito T."/>
            <person name="Ito Y."/>
            <person name="Ito Y."/>
            <person name="Iwabuchi A."/>
            <person name="Kamiya K."/>
            <person name="Karasawa W."/>
            <person name="Kurita K."/>
            <person name="Katagiri S."/>
            <person name="Kikuta A."/>
            <person name="Kobayashi H."/>
            <person name="Kobayashi N."/>
            <person name="Machita K."/>
            <person name="Maehara T."/>
            <person name="Masukawa M."/>
            <person name="Mizubayashi T."/>
            <person name="Mukai Y."/>
            <person name="Nagasaki H."/>
            <person name="Nagata Y."/>
            <person name="Naito S."/>
            <person name="Nakashima M."/>
            <person name="Nakama Y."/>
            <person name="Nakamichi Y."/>
            <person name="Nakamura M."/>
            <person name="Meguro A."/>
            <person name="Negishi M."/>
            <person name="Ohta I."/>
            <person name="Ohta T."/>
            <person name="Okamoto M."/>
            <person name="Ono N."/>
            <person name="Saji S."/>
            <person name="Sakaguchi M."/>
            <person name="Sakai K."/>
            <person name="Shibata M."/>
            <person name="Shimokawa T."/>
            <person name="Song J."/>
            <person name="Takazaki Y."/>
            <person name="Terasawa K."/>
            <person name="Tsugane M."/>
            <person name="Tsuji K."/>
            <person name="Ueda S."/>
            <person name="Waki K."/>
            <person name="Yamagata H."/>
            <person name="Yamamoto M."/>
            <person name="Yamamoto S."/>
            <person name="Yamane H."/>
            <person name="Yoshiki S."/>
            <person name="Yoshihara R."/>
            <person name="Yukawa K."/>
            <person name="Zhong H."/>
            <person name="Yano M."/>
            <person name="Yuan Q."/>
            <person name="Ouyang S."/>
            <person name="Liu J."/>
            <person name="Jones K.M."/>
            <person name="Gansberger K."/>
            <person name="Moffat K."/>
            <person name="Hill J."/>
            <person name="Bera J."/>
            <person name="Fadrosh D."/>
            <person name="Jin S."/>
            <person name="Johri S."/>
            <person name="Kim M."/>
            <person name="Overton L."/>
            <person name="Reardon M."/>
            <person name="Tsitrin T."/>
            <person name="Vuong H."/>
            <person name="Weaver B."/>
            <person name="Ciecko A."/>
            <person name="Tallon L."/>
            <person name="Jackson J."/>
            <person name="Pai G."/>
            <person name="Aken S.V."/>
            <person name="Utterback T."/>
            <person name="Reidmuller S."/>
            <person name="Feldblyum T."/>
            <person name="Hsiao J."/>
            <person name="Zismann V."/>
            <person name="Iobst S."/>
            <person name="de Vazeille A.R."/>
            <person name="Buell C.R."/>
            <person name="Ying K."/>
            <person name="Li Y."/>
            <person name="Lu T."/>
            <person name="Huang Y."/>
            <person name="Zhao Q."/>
            <person name="Feng Q."/>
            <person name="Zhang L."/>
            <person name="Zhu J."/>
            <person name="Weng Q."/>
            <person name="Mu J."/>
            <person name="Lu Y."/>
            <person name="Fan D."/>
            <person name="Liu Y."/>
            <person name="Guan J."/>
            <person name="Zhang Y."/>
            <person name="Yu S."/>
            <person name="Liu X."/>
            <person name="Zhang Y."/>
            <person name="Hong G."/>
            <person name="Han B."/>
            <person name="Choisne N."/>
            <person name="Demange N."/>
            <person name="Orjeda G."/>
            <person name="Samain S."/>
            <person name="Cattolico L."/>
            <person name="Pelletier E."/>
            <person name="Couloux A."/>
            <person name="Segurens B."/>
            <person name="Wincker P."/>
            <person name="D'Hont A."/>
            <person name="Scarpelli C."/>
            <person name="Weissenbach J."/>
            <person name="Salanoubat M."/>
            <person name="Quetier F."/>
            <person name="Yu Y."/>
            <person name="Kim H.R."/>
            <person name="Rambo T."/>
            <person name="Currie J."/>
            <person name="Collura K."/>
            <person name="Luo M."/>
            <person name="Yang T."/>
            <person name="Ammiraju J.S.S."/>
            <person name="Engler F."/>
            <person name="Soderlund C."/>
            <person name="Wing R.A."/>
            <person name="Palmer L.E."/>
            <person name="de la Bastide M."/>
            <person name="Spiegel L."/>
            <person name="Nascimento L."/>
            <person name="Zutavern T."/>
            <person name="O'Shaughnessy A."/>
            <person name="Dike S."/>
            <person name="Dedhia N."/>
            <person name="Preston R."/>
            <person name="Balija V."/>
            <person name="McCombie W.R."/>
            <person name="Chow T."/>
            <person name="Chen H."/>
            <person name="Chung M."/>
            <person name="Chen C."/>
            <person name="Shaw J."/>
            <person name="Wu H."/>
            <person name="Hsiao K."/>
            <person name="Chao Y."/>
            <person name="Chu M."/>
            <person name="Cheng C."/>
            <person name="Hour A."/>
            <person name="Lee P."/>
            <person name="Lin S."/>
            <person name="Lin Y."/>
            <person name="Liou J."/>
            <person name="Liu S."/>
            <person name="Hsing Y."/>
            <person name="Raghuvanshi S."/>
            <person name="Mohanty A."/>
            <person name="Bharti A.K."/>
            <person name="Gaur A."/>
            <person name="Gupta V."/>
            <person name="Kumar D."/>
            <person name="Ravi V."/>
            <person name="Vij S."/>
            <person name="Kapur A."/>
            <person name="Khurana P."/>
            <person name="Khurana P."/>
            <person name="Khurana J.P."/>
            <person name="Tyagi A.K."/>
            <person name="Gaikwad K."/>
            <person name="Singh A."/>
            <person name="Dalal V."/>
            <person name="Srivastava S."/>
            <person name="Dixit A."/>
            <person name="Pal A.K."/>
            <person name="Ghazi I.A."/>
            <person name="Yadav M."/>
            <person name="Pandit A."/>
            <person name="Bhargava A."/>
            <person name="Sureshbabu K."/>
            <person name="Batra K."/>
            <person name="Sharma T.R."/>
            <person name="Mohapatra T."/>
            <person name="Singh N.K."/>
            <person name="Messing J."/>
            <person name="Nelson A.B."/>
            <person name="Fuks G."/>
            <person name="Kavchok S."/>
            <person name="Keizer G."/>
            <person name="Linton E."/>
            <person name="Llaca V."/>
            <person name="Song R."/>
            <person name="Tanyolac B."/>
            <person name="Young S."/>
            <person name="Ho-Il K."/>
            <person name="Hahn J.H."/>
            <person name="Sangsakoo G."/>
            <person name="Vanavichit A."/>
            <person name="de Mattos Luiz.A.T."/>
            <person name="Zimmer P.D."/>
            <person name="Malone G."/>
            <person name="Dellagostin O."/>
            <person name="de Oliveira A.C."/>
            <person name="Bevan M."/>
            <person name="Bancroft I."/>
            <person name="Minx P."/>
            <person name="Cordum H."/>
            <person name="Wilson R."/>
            <person name="Cheng Z."/>
            <person name="Jin W."/>
            <person name="Jiang J."/>
            <person name="Leong S.A."/>
            <person name="Iwama H."/>
            <person name="Gojobori T."/>
            <person name="Itoh T."/>
            <person name="Niimura Y."/>
            <person name="Fujii Y."/>
            <person name="Habara T."/>
            <person name="Sakai H."/>
            <person name="Sato Y."/>
            <person name="Wilson G."/>
            <person name="Kumar K."/>
            <person name="McCouch S."/>
            <person name="Juretic N."/>
            <person name="Hoen D."/>
            <person name="Wright S."/>
            <person name="Bruskiewich R."/>
            <person name="Bureau T."/>
            <person name="Miyao A."/>
            <person name="Hirochika H."/>
            <person name="Nishikawa T."/>
            <person name="Kadowaki K."/>
            <person name="Sugiura M."/>
            <person name="Burr B."/>
            <person name="Sasaki T."/>
        </authorList>
    </citation>
    <scope>NUCLEOTIDE SEQUENCE [LARGE SCALE GENOMIC DNA]</scope>
    <source>
        <strain evidence="2">cv. Nipponbare</strain>
    </source>
</reference>
<reference evidence="1 2" key="2">
    <citation type="journal article" date="2013" name="Plant Cell Physiol.">
        <title>Rice Annotation Project Database (RAP-DB): an integrative and interactive database for rice genomics.</title>
        <authorList>
            <person name="Sakai H."/>
            <person name="Lee S.S."/>
            <person name="Tanaka T."/>
            <person name="Numa H."/>
            <person name="Kim J."/>
            <person name="Kawahara Y."/>
            <person name="Wakimoto H."/>
            <person name="Yang C.C."/>
            <person name="Iwamoto M."/>
            <person name="Abe T."/>
            <person name="Yamada Y."/>
            <person name="Muto A."/>
            <person name="Inokuchi H."/>
            <person name="Ikemura T."/>
            <person name="Matsumoto T."/>
            <person name="Sasaki T."/>
            <person name="Itoh T."/>
        </authorList>
    </citation>
    <scope>NUCLEOTIDE SEQUENCE [LARGE SCALE GENOMIC DNA]</scope>
    <source>
        <strain evidence="2">cv. Nipponbare</strain>
    </source>
</reference>
<proteinExistence type="predicted"/>
<sequence length="158" mass="16746">EPVLVHHPAGLGALGRPPAVEHQRLLHAGERAAVEDLLVLAGGLPVAGVRGAVGADPRRVLAVAHAEEVPLLLPHACLACISHPSTLRSCVRTIDQFIHLYVCICSRLTGEVPWLALVEVDVGDGAGGEAEVGDLAGEVVRHQLLVRRVEPEPRRQPL</sequence>
<keyword evidence="2" id="KW-1185">Reference proteome</keyword>
<gene>
    <name evidence="1" type="ordered locus">Os03g0624700</name>
    <name evidence="1" type="ORF">OSNPB_030624700</name>
</gene>
<feature type="non-terminal residue" evidence="1">
    <location>
        <position position="158"/>
    </location>
</feature>
<dbReference type="EMBL" id="AP014959">
    <property type="protein sequence ID" value="BAS85333.1"/>
    <property type="molecule type" value="Genomic_DNA"/>
</dbReference>
<evidence type="ECO:0000313" key="1">
    <source>
        <dbReference type="EMBL" id="BAS85333.1"/>
    </source>
</evidence>
<feature type="non-terminal residue" evidence="1">
    <location>
        <position position="1"/>
    </location>
</feature>